<accession>S2JM84</accession>
<dbReference type="Proteomes" id="UP000014254">
    <property type="component" value="Unassembled WGS sequence"/>
</dbReference>
<dbReference type="EMBL" id="KE123909">
    <property type="protein sequence ID" value="EPB91426.1"/>
    <property type="molecule type" value="Genomic_DNA"/>
</dbReference>
<dbReference type="VEuPathDB" id="FungiDB:HMPREF1544_01748"/>
<proteinExistence type="predicted"/>
<keyword evidence="2" id="KW-1185">Reference proteome</keyword>
<dbReference type="OrthoDB" id="2430203at2759"/>
<dbReference type="InParanoid" id="S2JM84"/>
<organism evidence="1 2">
    <name type="scientific">Mucor circinelloides f. circinelloides (strain 1006PhL)</name>
    <name type="common">Mucormycosis agent</name>
    <name type="synonym">Calyptromyces circinelloides</name>
    <dbReference type="NCBI Taxonomy" id="1220926"/>
    <lineage>
        <taxon>Eukaryota</taxon>
        <taxon>Fungi</taxon>
        <taxon>Fungi incertae sedis</taxon>
        <taxon>Mucoromycota</taxon>
        <taxon>Mucoromycotina</taxon>
        <taxon>Mucoromycetes</taxon>
        <taxon>Mucorales</taxon>
        <taxon>Mucorineae</taxon>
        <taxon>Mucoraceae</taxon>
        <taxon>Mucor</taxon>
    </lineage>
</organism>
<dbReference type="AlphaFoldDB" id="S2JM84"/>
<protein>
    <recommendedName>
        <fullName evidence="3">MULE transposase domain-containing protein</fullName>
    </recommendedName>
</protein>
<evidence type="ECO:0008006" key="3">
    <source>
        <dbReference type="Google" id="ProtNLM"/>
    </source>
</evidence>
<evidence type="ECO:0000313" key="1">
    <source>
        <dbReference type="EMBL" id="EPB91426.1"/>
    </source>
</evidence>
<sequence>MVLISHCKSLDEKNQGSDQFGKYPQQCSSASKCHHPVEEHDVGERGQYFRTKVDSILRKYSTRFPASMDYMKRNYLDNNWPTYWVAAFQPLVFTNMETNNYIESWHNQLKTVYLHRKRNRMVDRLIYILVNDVEPDSIQNISRITLKIGRMGPEERRRELDAEAINEAIVSTMINEFADD</sequence>
<evidence type="ECO:0000313" key="2">
    <source>
        <dbReference type="Proteomes" id="UP000014254"/>
    </source>
</evidence>
<name>S2JM84_MUCC1</name>
<gene>
    <name evidence="1" type="ORF">HMPREF1544_01748</name>
</gene>
<reference evidence="2" key="1">
    <citation type="submission" date="2013-05" db="EMBL/GenBank/DDBJ databases">
        <title>The Genome sequence of Mucor circinelloides f. circinelloides 1006PhL.</title>
        <authorList>
            <consortium name="The Broad Institute Genomics Platform"/>
            <person name="Cuomo C."/>
            <person name="Earl A."/>
            <person name="Findley K."/>
            <person name="Lee S.C."/>
            <person name="Walker B."/>
            <person name="Young S."/>
            <person name="Zeng Q."/>
            <person name="Gargeya S."/>
            <person name="Fitzgerald M."/>
            <person name="Haas B."/>
            <person name="Abouelleil A."/>
            <person name="Allen A.W."/>
            <person name="Alvarado L."/>
            <person name="Arachchi H.M."/>
            <person name="Berlin A.M."/>
            <person name="Chapman S.B."/>
            <person name="Gainer-Dewar J."/>
            <person name="Goldberg J."/>
            <person name="Griggs A."/>
            <person name="Gujja S."/>
            <person name="Hansen M."/>
            <person name="Howarth C."/>
            <person name="Imamovic A."/>
            <person name="Ireland A."/>
            <person name="Larimer J."/>
            <person name="McCowan C."/>
            <person name="Murphy C."/>
            <person name="Pearson M."/>
            <person name="Poon T.W."/>
            <person name="Priest M."/>
            <person name="Roberts A."/>
            <person name="Saif S."/>
            <person name="Shea T."/>
            <person name="Sisk P."/>
            <person name="Sykes S."/>
            <person name="Wortman J."/>
            <person name="Nusbaum C."/>
            <person name="Birren B."/>
        </authorList>
    </citation>
    <scope>NUCLEOTIDE SEQUENCE [LARGE SCALE GENOMIC DNA]</scope>
    <source>
        <strain evidence="2">1006PhL</strain>
    </source>
</reference>
<dbReference type="STRING" id="1220926.S2JM84"/>